<evidence type="ECO:0000313" key="1">
    <source>
        <dbReference type="EMBL" id="KAJ4367511.1"/>
    </source>
</evidence>
<gene>
    <name evidence="1" type="ORF">N0V83_007094</name>
</gene>
<comment type="caution">
    <text evidence="1">The sequence shown here is derived from an EMBL/GenBank/DDBJ whole genome shotgun (WGS) entry which is preliminary data.</text>
</comment>
<evidence type="ECO:0000313" key="2">
    <source>
        <dbReference type="Proteomes" id="UP001140560"/>
    </source>
</evidence>
<dbReference type="EMBL" id="JAPEUY010000012">
    <property type="protein sequence ID" value="KAJ4367511.1"/>
    <property type="molecule type" value="Genomic_DNA"/>
</dbReference>
<accession>A0A9W8Y4V4</accession>
<dbReference type="OrthoDB" id="5313288at2759"/>
<dbReference type="AlphaFoldDB" id="A0A9W8Y4V4"/>
<reference evidence="1" key="1">
    <citation type="submission" date="2022-10" db="EMBL/GenBank/DDBJ databases">
        <title>Tapping the CABI collections for fungal endophytes: first genome assemblies for Collariella, Neodidymelliopsis, Ascochyta clinopodiicola, Didymella pomorum, Didymosphaeria variabile, Neocosmospora piperis and Neocucurbitaria cava.</title>
        <authorList>
            <person name="Hill R."/>
        </authorList>
    </citation>
    <scope>NUCLEOTIDE SEQUENCE</scope>
    <source>
        <strain evidence="1">IMI 356814</strain>
    </source>
</reference>
<name>A0A9W8Y4V4_9PLEO</name>
<keyword evidence="2" id="KW-1185">Reference proteome</keyword>
<proteinExistence type="predicted"/>
<sequence>MAPQLDSLPPEILFNILSFTEPTCNPALVSYPLNALAETSKHLNTIVEEYARSLLKQHANITPPKNSRVFTCRRKWLGEICQFCKKPSKRRAILYGTLTCCRTCDKAQFPKMTMTKATQDHALSKLDLFTPNALHPHLAPLSIGNYTVMGGTATMILAADVVARRDHIYAVLGNTRALDAAYMRKRVAAHQRMIQHMGIVWDCEDAAWREAYEPRVKEMVTVKQKGPKSMRSEDSRREYVKMALTKEWDDMGVREGGGTKDTAIEID</sequence>
<protein>
    <recommendedName>
        <fullName evidence="3">F-box domain-containing protein</fullName>
    </recommendedName>
</protein>
<evidence type="ECO:0008006" key="3">
    <source>
        <dbReference type="Google" id="ProtNLM"/>
    </source>
</evidence>
<dbReference type="Proteomes" id="UP001140560">
    <property type="component" value="Unassembled WGS sequence"/>
</dbReference>
<organism evidence="1 2">
    <name type="scientific">Neocucurbitaria cava</name>
    <dbReference type="NCBI Taxonomy" id="798079"/>
    <lineage>
        <taxon>Eukaryota</taxon>
        <taxon>Fungi</taxon>
        <taxon>Dikarya</taxon>
        <taxon>Ascomycota</taxon>
        <taxon>Pezizomycotina</taxon>
        <taxon>Dothideomycetes</taxon>
        <taxon>Pleosporomycetidae</taxon>
        <taxon>Pleosporales</taxon>
        <taxon>Pleosporineae</taxon>
        <taxon>Cucurbitariaceae</taxon>
        <taxon>Neocucurbitaria</taxon>
    </lineage>
</organism>